<comment type="caution">
    <text evidence="8">The sequence shown here is derived from an EMBL/GenBank/DDBJ whole genome shotgun (WGS) entry which is preliminary data.</text>
</comment>
<dbReference type="GO" id="GO:0022857">
    <property type="term" value="F:transmembrane transporter activity"/>
    <property type="evidence" value="ECO:0007669"/>
    <property type="project" value="InterPro"/>
</dbReference>
<feature type="transmembrane region" description="Helical" evidence="6">
    <location>
        <begin position="366"/>
        <end position="386"/>
    </location>
</feature>
<dbReference type="InterPro" id="IPR050189">
    <property type="entry name" value="MFS_Efflux_Transporters"/>
</dbReference>
<gene>
    <name evidence="8" type="ORF">C7440_2036</name>
</gene>
<feature type="transmembrane region" description="Helical" evidence="6">
    <location>
        <begin position="143"/>
        <end position="166"/>
    </location>
</feature>
<feature type="transmembrane region" description="Helical" evidence="6">
    <location>
        <begin position="337"/>
        <end position="360"/>
    </location>
</feature>
<reference evidence="8 9" key="1">
    <citation type="submission" date="2018-04" db="EMBL/GenBank/DDBJ databases">
        <title>Genomic Encyclopedia of Type Strains, Phase IV (KMG-IV): sequencing the most valuable type-strain genomes for metagenomic binning, comparative biology and taxonomic classification.</title>
        <authorList>
            <person name="Goeker M."/>
        </authorList>
    </citation>
    <scope>NUCLEOTIDE SEQUENCE [LARGE SCALE GENOMIC DNA]</scope>
    <source>
        <strain evidence="8 9">DSM 10065</strain>
    </source>
</reference>
<dbReference type="PANTHER" id="PTHR43124">
    <property type="entry name" value="PURINE EFFLUX PUMP PBUE"/>
    <property type="match status" value="1"/>
</dbReference>
<dbReference type="SUPFAM" id="SSF103473">
    <property type="entry name" value="MFS general substrate transporter"/>
    <property type="match status" value="1"/>
</dbReference>
<organism evidence="8 9">
    <name type="scientific">Pusillimonas noertemannii</name>
    <dbReference type="NCBI Taxonomy" id="305977"/>
    <lineage>
        <taxon>Bacteria</taxon>
        <taxon>Pseudomonadati</taxon>
        <taxon>Pseudomonadota</taxon>
        <taxon>Betaproteobacteria</taxon>
        <taxon>Burkholderiales</taxon>
        <taxon>Alcaligenaceae</taxon>
        <taxon>Pusillimonas</taxon>
    </lineage>
</organism>
<dbReference type="InterPro" id="IPR020846">
    <property type="entry name" value="MFS_dom"/>
</dbReference>
<feature type="transmembrane region" description="Helical" evidence="6">
    <location>
        <begin position="172"/>
        <end position="192"/>
    </location>
</feature>
<evidence type="ECO:0000256" key="3">
    <source>
        <dbReference type="ARBA" id="ARBA00022692"/>
    </source>
</evidence>
<keyword evidence="2" id="KW-1003">Cell membrane</keyword>
<dbReference type="InterPro" id="IPR036259">
    <property type="entry name" value="MFS_trans_sf"/>
</dbReference>
<feature type="transmembrane region" description="Helical" evidence="6">
    <location>
        <begin position="52"/>
        <end position="73"/>
    </location>
</feature>
<name>A0A2U1CNG0_9BURK</name>
<feature type="transmembrane region" description="Helical" evidence="6">
    <location>
        <begin position="280"/>
        <end position="297"/>
    </location>
</feature>
<keyword evidence="4 6" id="KW-1133">Transmembrane helix</keyword>
<evidence type="ECO:0000259" key="7">
    <source>
        <dbReference type="PROSITE" id="PS50850"/>
    </source>
</evidence>
<accession>A0A2U1CNG0</accession>
<dbReference type="OrthoDB" id="8667309at2"/>
<evidence type="ECO:0000256" key="5">
    <source>
        <dbReference type="ARBA" id="ARBA00023136"/>
    </source>
</evidence>
<dbReference type="PROSITE" id="PS50850">
    <property type="entry name" value="MFS"/>
    <property type="match status" value="1"/>
</dbReference>
<dbReference type="GO" id="GO:0005886">
    <property type="term" value="C:plasma membrane"/>
    <property type="evidence" value="ECO:0007669"/>
    <property type="project" value="UniProtKB-SubCell"/>
</dbReference>
<dbReference type="Proteomes" id="UP000246145">
    <property type="component" value="Unassembled WGS sequence"/>
</dbReference>
<proteinExistence type="predicted"/>
<evidence type="ECO:0000313" key="9">
    <source>
        <dbReference type="Proteomes" id="UP000246145"/>
    </source>
</evidence>
<keyword evidence="5 6" id="KW-0472">Membrane</keyword>
<keyword evidence="9" id="KW-1185">Reference proteome</keyword>
<feature type="transmembrane region" description="Helical" evidence="6">
    <location>
        <begin position="213"/>
        <end position="236"/>
    </location>
</feature>
<feature type="transmembrane region" description="Helical" evidence="6">
    <location>
        <begin position="248"/>
        <end position="268"/>
    </location>
</feature>
<evidence type="ECO:0000313" key="8">
    <source>
        <dbReference type="EMBL" id="PVY62542.1"/>
    </source>
</evidence>
<dbReference type="Pfam" id="PF07690">
    <property type="entry name" value="MFS_1"/>
    <property type="match status" value="1"/>
</dbReference>
<dbReference type="AlphaFoldDB" id="A0A2U1CNG0"/>
<dbReference type="InterPro" id="IPR011701">
    <property type="entry name" value="MFS"/>
</dbReference>
<dbReference type="EMBL" id="QEKO01000002">
    <property type="protein sequence ID" value="PVY62542.1"/>
    <property type="molecule type" value="Genomic_DNA"/>
</dbReference>
<feature type="transmembrane region" description="Helical" evidence="6">
    <location>
        <begin position="108"/>
        <end position="131"/>
    </location>
</feature>
<dbReference type="PANTHER" id="PTHR43124:SF3">
    <property type="entry name" value="CHLORAMPHENICOL EFFLUX PUMP RV0191"/>
    <property type="match status" value="1"/>
</dbReference>
<evidence type="ECO:0000256" key="6">
    <source>
        <dbReference type="SAM" id="Phobius"/>
    </source>
</evidence>
<evidence type="ECO:0000256" key="2">
    <source>
        <dbReference type="ARBA" id="ARBA00022475"/>
    </source>
</evidence>
<feature type="transmembrane region" description="Helical" evidence="6">
    <location>
        <begin position="20"/>
        <end position="40"/>
    </location>
</feature>
<feature type="transmembrane region" description="Helical" evidence="6">
    <location>
        <begin position="303"/>
        <end position="325"/>
    </location>
</feature>
<evidence type="ECO:0000256" key="1">
    <source>
        <dbReference type="ARBA" id="ARBA00004651"/>
    </source>
</evidence>
<dbReference type="Gene3D" id="1.20.1250.20">
    <property type="entry name" value="MFS general substrate transporter like domains"/>
    <property type="match status" value="1"/>
</dbReference>
<feature type="domain" description="Major facilitator superfamily (MFS) profile" evidence="7">
    <location>
        <begin position="19"/>
        <end position="388"/>
    </location>
</feature>
<comment type="subcellular location">
    <subcellularLocation>
        <location evidence="1">Cell membrane</location>
        <topology evidence="1">Multi-pass membrane protein</topology>
    </subcellularLocation>
</comment>
<feature type="transmembrane region" description="Helical" evidence="6">
    <location>
        <begin position="85"/>
        <end position="102"/>
    </location>
</feature>
<dbReference type="STRING" id="1231391.GCA_000308195_02080"/>
<sequence length="388" mass="39748">MTQQQLPASGGPDQRIPRSAYVLTGCVGVIGANSLVLGPIAPEVSRSFGADVATVMMATAAFGFGAAISSLFLAPRIDRFGAHRMLRLAMTLLPIALAASALSPMVAVLVLAQFAAGIASGVALPAIYAGAANMAPPGRESKTIGVVLSGWMLSMVVGVSLAAIIADLTHWRVVYGVVALLAVLALALLSLVKRQAAPSADKGTSPFAALGLAGIRPLLFACGAFMMAFYGLYAYLGDYFHSKLGQPVSANGLITLVYSIGFGSAILMGGLVNRVGVRRMLSTALFWVAAVYLLLAAIGNGLAAVLCLLAALGFGNYYGINLLIVRLTAIDPAKRGTIMGLHSTVTNLAVFAGTSSFGLVYEAGGFAMTVYAATALTLAAAVASMARR</sequence>
<dbReference type="RefSeq" id="WP_116518409.1">
    <property type="nucleotide sequence ID" value="NZ_JACCEX010000002.1"/>
</dbReference>
<evidence type="ECO:0000256" key="4">
    <source>
        <dbReference type="ARBA" id="ARBA00022989"/>
    </source>
</evidence>
<protein>
    <submittedName>
        <fullName evidence="8">Putative MFS family arabinose efflux permease</fullName>
    </submittedName>
</protein>
<keyword evidence="3 6" id="KW-0812">Transmembrane</keyword>